<comment type="caution">
    <text evidence="3">The sequence shown here is derived from an EMBL/GenBank/DDBJ whole genome shotgun (WGS) entry which is preliminary data.</text>
</comment>
<reference evidence="3 4" key="1">
    <citation type="submission" date="2019-03" db="EMBL/GenBank/DDBJ databases">
        <title>San Antonio Military Medical Center submission to MRSN (WRAIR), pending publication.</title>
        <authorList>
            <person name="Blyth D.M."/>
            <person name="Mccarthy S.L."/>
            <person name="Schall S.E."/>
            <person name="Stam J.A."/>
            <person name="Ong A.C."/>
            <person name="Mcgann P.T."/>
        </authorList>
    </citation>
    <scope>NUCLEOTIDE SEQUENCE [LARGE SCALE GENOMIC DNA]</scope>
    <source>
        <strain evidence="3 4">MRSN571793</strain>
    </source>
</reference>
<keyword evidence="1" id="KW-0175">Coiled coil</keyword>
<evidence type="ECO:0000313" key="3">
    <source>
        <dbReference type="EMBL" id="TFD95540.1"/>
    </source>
</evidence>
<evidence type="ECO:0008006" key="5">
    <source>
        <dbReference type="Google" id="ProtNLM"/>
    </source>
</evidence>
<dbReference type="RefSeq" id="WP_134436591.1">
    <property type="nucleotide sequence ID" value="NZ_SOML01000007.1"/>
</dbReference>
<dbReference type="PANTHER" id="PTHR23159:SF31">
    <property type="entry name" value="CENTROSOME-ASSOCIATED PROTEIN CEP250 ISOFORM X1"/>
    <property type="match status" value="1"/>
</dbReference>
<evidence type="ECO:0000313" key="4">
    <source>
        <dbReference type="Proteomes" id="UP000297861"/>
    </source>
</evidence>
<feature type="coiled-coil region" evidence="1">
    <location>
        <begin position="680"/>
        <end position="780"/>
    </location>
</feature>
<feature type="coiled-coil region" evidence="1">
    <location>
        <begin position="1386"/>
        <end position="1413"/>
    </location>
</feature>
<evidence type="ECO:0000256" key="1">
    <source>
        <dbReference type="SAM" id="Coils"/>
    </source>
</evidence>
<keyword evidence="4" id="KW-1185">Reference proteome</keyword>
<feature type="compositionally biased region" description="Polar residues" evidence="2">
    <location>
        <begin position="1473"/>
        <end position="1483"/>
    </location>
</feature>
<gene>
    <name evidence="3" type="ORF">E2605_11885</name>
</gene>
<feature type="region of interest" description="Disordered" evidence="2">
    <location>
        <begin position="1472"/>
        <end position="1513"/>
    </location>
</feature>
<protein>
    <recommendedName>
        <fullName evidence="5">Phage tail tape measure protein</fullName>
    </recommendedName>
</protein>
<sequence length="1653" mass="184087">MNPRDLVTLNINSKGGSQVVGDLNRISTAIRDLKKDNELLKDSINKKRGEISLANKEVNSYTSQITKQQKAIANASIQNEDYRKKIKELEAAGKTGGAQWQRYTDRINENINKMSAARSEITRLTASQTEAKKRLSDLQTQNKAYQTQLDKNRQAIADNQAAYNNTIRSLKTTELSYNQLSKRQSELRRELNNTSKSLNPKEWNSLNKQLVDVEKQMGKVAAGSQGVSNKFGNLGQTITKVLALMATYAVVRFFQELTMAAVNFVKEGIQMAAVAEGVRNAFNKLNQPNLLTNLRAETKGMVNDFLLMQSAVRADKFNIPVEQLGKLLKFAQQRAQETGDSVDYLVNSIIMGIGRKSSLILDNLGISATRLQKEVGEAGDFTKGVINIVNEELEKQGNLALTSAEKAQQSAAKWQNAQLMIGTSLKWVKDGISEMSGAVADAFVGLLDSSKATALTETFLNIKRAIVTLIGAIVTYTVITKAKVVANQLAVFWNTKLLQSTVALTIKEKLNTIAVGASTLATYAKGLAHDVLTKKITLSYAANEAFRMSLLRTPWGLVISLIAAIGIAIWQFSNKTKEATTTTKLLNDVLADAQKSISGEKAELELLLRVAKNDKISRDERVKAIKRLNEISPEYLGNLNLENINTLKATNSVRMYTDALLKNAKAKAIQGNVDKESQKRVDKEFAIMDAQNKIRELQNAKENDPKSLKATMADPVIAELNQQIVQYKKDIQEIDETLEKYMSLNDKIYETSNDSLEKSVPILELELKKEKEKLSILEAQQAARMYPAQTKSKTSNPFQPNNTFANKAELDLINMQVEAQRKLVAEKEQSLSLTQNTSSGNKDIIKDLEEQLEIKKQMPGGTAEQIRERNIAVKSIEDQIKYYKELGVEKAKDTGGKYISKQRKEMNTHLLNLENNYKEQLNALKTLKLNQQITEYQYNEQTIEADQKYYNARISYLNEFQKKVKETTVKGSSTMANIGKQMVDQFGTGNVDLLSRPLVDAAKLVEKGWKDAGEGIATVYSSQYGISDNNGKEVEILVTPILPNGDVLSQSELEYYVDNVLQGADDLLSADSKGLIISVGVDPDGKAGDNLHKLQEKYYDLKQALSNKPDSKLAEDISKDIIETNTKLIETSIKLDQSRLESISKAYDKEYEYAELNKNAQIRLLQEKNLSEEEYAAGLEFIDLVYAERRLAIQRQYGEDLATLEIQNGELKEKAVIESNEAIVQSEIDTYNKRKSIERSTRDTNISVRDQYGVSTANERKKREIKALNDLYAARKISTETHEKALQSIELKYEQERFQIRDQNNITSIWERYDAEKDILIQQREEGLLSEEEHQKALAQLKLKYATESAQNVATVTGHASDAVSALMQAETDNLDAEYDVRIAAAQGNSEEVERLETEKAQKKLDIEKKYADVQFAVRASEIIANTAVAIMQGYAQLGPIGGSIAAAFLGLTGAAQLASANAERQKVKNMTLKGSDSTSNSERFLLPGKEEGGDIDVTRSQDGKNYTASYQPSKRGYVSHPTVIVGEGPAGRSREWVASNGAVSNPTIRPIIDLIDQEQRKGTVRTVDMNHRIRQRMAGFETGGFLDTPQKTSATANSQPVVINNGTDPVISEMYKLLKQLRADGVQAIVGIDEIDARQNYKNSITQNYTRP</sequence>
<dbReference type="SUPFAM" id="SSF57997">
    <property type="entry name" value="Tropomyosin"/>
    <property type="match status" value="1"/>
</dbReference>
<feature type="coiled-coil region" evidence="1">
    <location>
        <begin position="23"/>
        <end position="92"/>
    </location>
</feature>
<name>A0A4Y8L3C1_9BACT</name>
<feature type="coiled-coil region" evidence="1">
    <location>
        <begin position="903"/>
        <end position="930"/>
    </location>
</feature>
<dbReference type="Proteomes" id="UP000297861">
    <property type="component" value="Unassembled WGS sequence"/>
</dbReference>
<accession>A0A4Y8L3C1</accession>
<feature type="compositionally biased region" description="Polar residues" evidence="2">
    <location>
        <begin position="1504"/>
        <end position="1513"/>
    </location>
</feature>
<dbReference type="Gene3D" id="1.10.287.1490">
    <property type="match status" value="1"/>
</dbReference>
<proteinExistence type="predicted"/>
<dbReference type="PANTHER" id="PTHR23159">
    <property type="entry name" value="CENTROSOMAL PROTEIN 2"/>
    <property type="match status" value="1"/>
</dbReference>
<dbReference type="EMBL" id="SOML01000007">
    <property type="protein sequence ID" value="TFD95540.1"/>
    <property type="molecule type" value="Genomic_DNA"/>
</dbReference>
<feature type="coiled-coil region" evidence="1">
    <location>
        <begin position="128"/>
        <end position="197"/>
    </location>
</feature>
<organism evidence="3 4">
    <name type="scientific">Dysgonomonas capnocytophagoides</name>
    <dbReference type="NCBI Taxonomy" id="45254"/>
    <lineage>
        <taxon>Bacteria</taxon>
        <taxon>Pseudomonadati</taxon>
        <taxon>Bacteroidota</taxon>
        <taxon>Bacteroidia</taxon>
        <taxon>Bacteroidales</taxon>
        <taxon>Dysgonomonadaceae</taxon>
        <taxon>Dysgonomonas</taxon>
    </lineage>
</organism>
<evidence type="ECO:0000256" key="2">
    <source>
        <dbReference type="SAM" id="MobiDB-lite"/>
    </source>
</evidence>
<dbReference type="OrthoDB" id="1047854at2"/>
<feature type="compositionally biased region" description="Basic and acidic residues" evidence="2">
    <location>
        <begin position="1489"/>
        <end position="1503"/>
    </location>
</feature>